<feature type="region of interest" description="Disordered" evidence="2">
    <location>
        <begin position="28"/>
        <end position="93"/>
    </location>
</feature>
<dbReference type="OrthoDB" id="7595806at2"/>
<dbReference type="AlphaFoldDB" id="D5BQB9"/>
<dbReference type="HOGENOM" id="CLU_823545_0_0_5"/>
<name>D5BQB9_PUNMI</name>
<evidence type="ECO:0000313" key="4">
    <source>
        <dbReference type="Proteomes" id="UP000007460"/>
    </source>
</evidence>
<dbReference type="Proteomes" id="UP000007460">
    <property type="component" value="Chromosome"/>
</dbReference>
<sequence length="337" mass="38334">MNDVQNNTSTEPVILTMDNVEDAILARWDDAEKLSEDSEEATSEVEEETIDDEGEEEATAEETDETDEDPENDDQTEDEEDTDEADYDDYVIDEDAEIEILVEGEVQRASIKSLKRLYGVEASLTRKSQEVASKRKEADDAISKSQVFFDQMLKKAQDRYKPYADVDMLVASKSMSTEDFAQLRKEATEAFQDLQFLNEEADTYFGELQKQQQAAVNEAAKECVKVLQDQIPDWSNEMYSDIRQYAISQGLPEDNVNQIVDPNVIMILNKSRLFDQGKKVATVKKKTAQKKVLRSKKSPPNEAIRRKANLAKQQEALRSSRDTDDIANVILSRWEAT</sequence>
<dbReference type="KEGG" id="apb:SAR116_0374"/>
<feature type="coiled-coil region" evidence="1">
    <location>
        <begin position="180"/>
        <end position="214"/>
    </location>
</feature>
<keyword evidence="4" id="KW-1185">Reference proteome</keyword>
<evidence type="ECO:0000313" key="3">
    <source>
        <dbReference type="EMBL" id="ADE38617.1"/>
    </source>
</evidence>
<feature type="compositionally biased region" description="Acidic residues" evidence="2">
    <location>
        <begin position="37"/>
        <end position="93"/>
    </location>
</feature>
<organism evidence="3 4">
    <name type="scientific">Puniceispirillum marinum (strain IMCC1322)</name>
    <dbReference type="NCBI Taxonomy" id="488538"/>
    <lineage>
        <taxon>Bacteria</taxon>
        <taxon>Pseudomonadati</taxon>
        <taxon>Pseudomonadota</taxon>
        <taxon>Alphaproteobacteria</taxon>
        <taxon>Candidatus Puniceispirillales</taxon>
        <taxon>Candidatus Puniceispirillaceae</taxon>
        <taxon>Candidatus Puniceispirillum</taxon>
    </lineage>
</organism>
<evidence type="ECO:0008006" key="5">
    <source>
        <dbReference type="Google" id="ProtNLM"/>
    </source>
</evidence>
<evidence type="ECO:0000256" key="2">
    <source>
        <dbReference type="SAM" id="MobiDB-lite"/>
    </source>
</evidence>
<dbReference type="STRING" id="488538.SAR116_0374"/>
<proteinExistence type="predicted"/>
<accession>D5BQB9</accession>
<dbReference type="EMBL" id="CP001751">
    <property type="protein sequence ID" value="ADE38617.1"/>
    <property type="molecule type" value="Genomic_DNA"/>
</dbReference>
<protein>
    <recommendedName>
        <fullName evidence="5">Scaffolding protein</fullName>
    </recommendedName>
</protein>
<dbReference type="RefSeq" id="WP_013045247.1">
    <property type="nucleotide sequence ID" value="NC_014010.1"/>
</dbReference>
<reference evidence="3 4" key="1">
    <citation type="journal article" date="2010" name="J. Bacteriol.">
        <title>Complete genome sequence of "Candidatus Puniceispirillum marinum" IMCC1322, a representative of the SAR116 clade in the Alphaproteobacteria.</title>
        <authorList>
            <person name="Oh H.M."/>
            <person name="Kwon K.K."/>
            <person name="Kang I."/>
            <person name="Kang S.G."/>
            <person name="Lee J.H."/>
            <person name="Kim S.J."/>
            <person name="Cho J.C."/>
        </authorList>
    </citation>
    <scope>NUCLEOTIDE SEQUENCE [LARGE SCALE GENOMIC DNA]</scope>
    <source>
        <strain evidence="3 4">IMCC1322</strain>
    </source>
</reference>
<gene>
    <name evidence="3" type="ordered locus">SAR116_0374</name>
</gene>
<dbReference type="eggNOG" id="ENOG5033AD7">
    <property type="taxonomic scope" value="Bacteria"/>
</dbReference>
<evidence type="ECO:0000256" key="1">
    <source>
        <dbReference type="SAM" id="Coils"/>
    </source>
</evidence>
<keyword evidence="1" id="KW-0175">Coiled coil</keyword>